<evidence type="ECO:0000313" key="6">
    <source>
        <dbReference type="EMBL" id="PIU99315.1"/>
    </source>
</evidence>
<organism evidence="6 7">
    <name type="scientific">Candidatus Wolfebacteria bacterium CG03_land_8_20_14_0_80_36_15</name>
    <dbReference type="NCBI Taxonomy" id="1975067"/>
    <lineage>
        <taxon>Bacteria</taxon>
        <taxon>Candidatus Wolfeibacteriota</taxon>
    </lineage>
</organism>
<evidence type="ECO:0000256" key="3">
    <source>
        <dbReference type="ARBA" id="ARBA00022989"/>
    </source>
</evidence>
<dbReference type="AlphaFoldDB" id="A0A2M7B863"/>
<name>A0A2M7B863_9BACT</name>
<dbReference type="InterPro" id="IPR002523">
    <property type="entry name" value="MgTranspt_CorA/ZnTranspt_ZntB"/>
</dbReference>
<reference evidence="7" key="1">
    <citation type="submission" date="2017-09" db="EMBL/GenBank/DDBJ databases">
        <title>Depth-based differentiation of microbial function through sediment-hosted aquifers and enrichment of novel symbionts in the deep terrestrial subsurface.</title>
        <authorList>
            <person name="Probst A.J."/>
            <person name="Ladd B."/>
            <person name="Jarett J.K."/>
            <person name="Geller-Mcgrath D.E."/>
            <person name="Sieber C.M.K."/>
            <person name="Emerson J.B."/>
            <person name="Anantharaman K."/>
            <person name="Thomas B.C."/>
            <person name="Malmstrom R."/>
            <person name="Stieglmeier M."/>
            <person name="Klingl A."/>
            <person name="Woyke T."/>
            <person name="Ryan C.M."/>
            <person name="Banfield J.F."/>
        </authorList>
    </citation>
    <scope>NUCLEOTIDE SEQUENCE [LARGE SCALE GENOMIC DNA]</scope>
</reference>
<dbReference type="EMBL" id="PEVH01000015">
    <property type="protein sequence ID" value="PIU99315.1"/>
    <property type="molecule type" value="Genomic_DNA"/>
</dbReference>
<feature type="non-terminal residue" evidence="6">
    <location>
        <position position="1"/>
    </location>
</feature>
<evidence type="ECO:0008006" key="8">
    <source>
        <dbReference type="Google" id="ProtNLM"/>
    </source>
</evidence>
<comment type="caution">
    <text evidence="6">The sequence shown here is derived from an EMBL/GenBank/DDBJ whole genome shotgun (WGS) entry which is preliminary data.</text>
</comment>
<evidence type="ECO:0000256" key="1">
    <source>
        <dbReference type="ARBA" id="ARBA00004141"/>
    </source>
</evidence>
<evidence type="ECO:0000256" key="4">
    <source>
        <dbReference type="ARBA" id="ARBA00023136"/>
    </source>
</evidence>
<dbReference type="GO" id="GO:0046873">
    <property type="term" value="F:metal ion transmembrane transporter activity"/>
    <property type="evidence" value="ECO:0007669"/>
    <property type="project" value="InterPro"/>
</dbReference>
<keyword evidence="3 5" id="KW-1133">Transmembrane helix</keyword>
<sequence length="99" mass="11657">LEGDYLRVLQYCINYKETIESFEETNVQLLNAKMNSVMQKFTVLAFLTFPLILLTSIYQAITIKPFLTGNYYLDFWILFGAVSVITLILLRIFRKKGWF</sequence>
<feature type="transmembrane region" description="Helical" evidence="5">
    <location>
        <begin position="73"/>
        <end position="93"/>
    </location>
</feature>
<gene>
    <name evidence="6" type="ORF">COS59_00375</name>
</gene>
<comment type="subcellular location">
    <subcellularLocation>
        <location evidence="1">Membrane</location>
        <topology evidence="1">Multi-pass membrane protein</topology>
    </subcellularLocation>
</comment>
<evidence type="ECO:0000256" key="2">
    <source>
        <dbReference type="ARBA" id="ARBA00022692"/>
    </source>
</evidence>
<dbReference type="GO" id="GO:0016020">
    <property type="term" value="C:membrane"/>
    <property type="evidence" value="ECO:0007669"/>
    <property type="project" value="UniProtKB-SubCell"/>
</dbReference>
<dbReference type="SUPFAM" id="SSF144083">
    <property type="entry name" value="Magnesium transport protein CorA, transmembrane region"/>
    <property type="match status" value="1"/>
</dbReference>
<evidence type="ECO:0000256" key="5">
    <source>
        <dbReference type="SAM" id="Phobius"/>
    </source>
</evidence>
<evidence type="ECO:0000313" key="7">
    <source>
        <dbReference type="Proteomes" id="UP000230131"/>
    </source>
</evidence>
<feature type="transmembrane region" description="Helical" evidence="5">
    <location>
        <begin position="41"/>
        <end position="61"/>
    </location>
</feature>
<proteinExistence type="predicted"/>
<keyword evidence="2 5" id="KW-0812">Transmembrane</keyword>
<accession>A0A2M7B863</accession>
<keyword evidence="4 5" id="KW-0472">Membrane</keyword>
<dbReference type="Gene3D" id="1.20.58.340">
    <property type="entry name" value="Magnesium transport protein CorA, transmembrane region"/>
    <property type="match status" value="1"/>
</dbReference>
<dbReference type="Proteomes" id="UP000230131">
    <property type="component" value="Unassembled WGS sequence"/>
</dbReference>
<dbReference type="Pfam" id="PF01544">
    <property type="entry name" value="CorA"/>
    <property type="match status" value="1"/>
</dbReference>
<dbReference type="InterPro" id="IPR045863">
    <property type="entry name" value="CorA_TM1_TM2"/>
</dbReference>
<protein>
    <recommendedName>
        <fullName evidence="8">Magnesium and cobalt transport protein CorA</fullName>
    </recommendedName>
</protein>